<gene>
    <name evidence="2" type="ORF">N7468_003571</name>
</gene>
<dbReference type="RefSeq" id="XP_058331871.1">
    <property type="nucleotide sequence ID" value="XM_058472868.1"/>
</dbReference>
<feature type="region of interest" description="Disordered" evidence="1">
    <location>
        <begin position="49"/>
        <end position="70"/>
    </location>
</feature>
<accession>A0A9W9P6X2</accession>
<reference evidence="2" key="2">
    <citation type="journal article" date="2023" name="IMA Fungus">
        <title>Comparative genomic study of the Penicillium genus elucidates a diverse pangenome and 15 lateral gene transfer events.</title>
        <authorList>
            <person name="Petersen C."/>
            <person name="Sorensen T."/>
            <person name="Nielsen M.R."/>
            <person name="Sondergaard T.E."/>
            <person name="Sorensen J.L."/>
            <person name="Fitzpatrick D.A."/>
            <person name="Frisvad J.C."/>
            <person name="Nielsen K.L."/>
        </authorList>
    </citation>
    <scope>NUCLEOTIDE SEQUENCE</scope>
    <source>
        <strain evidence="2">IBT 19713</strain>
    </source>
</reference>
<dbReference type="AlphaFoldDB" id="A0A9W9P6X2"/>
<protein>
    <submittedName>
        <fullName evidence="2">Uncharacterized protein</fullName>
    </submittedName>
</protein>
<evidence type="ECO:0000313" key="2">
    <source>
        <dbReference type="EMBL" id="KAJ5238952.1"/>
    </source>
</evidence>
<evidence type="ECO:0000313" key="3">
    <source>
        <dbReference type="Proteomes" id="UP001150941"/>
    </source>
</evidence>
<dbReference type="Proteomes" id="UP001150941">
    <property type="component" value="Unassembled WGS sequence"/>
</dbReference>
<reference evidence="2" key="1">
    <citation type="submission" date="2022-11" db="EMBL/GenBank/DDBJ databases">
        <authorList>
            <person name="Petersen C."/>
        </authorList>
    </citation>
    <scope>NUCLEOTIDE SEQUENCE</scope>
    <source>
        <strain evidence="2">IBT 19713</strain>
    </source>
</reference>
<proteinExistence type="predicted"/>
<comment type="caution">
    <text evidence="2">The sequence shown here is derived from an EMBL/GenBank/DDBJ whole genome shotgun (WGS) entry which is preliminary data.</text>
</comment>
<dbReference type="GeneID" id="83200171"/>
<sequence>MMILMTIPVFSPGARHLLTHLTSRRKSTDPPSQRGKVIDTEIVSAGAFQGPALPRAGSRDRTSLQVPTGPSPLLFHWEQWDPRGREG</sequence>
<evidence type="ECO:0000256" key="1">
    <source>
        <dbReference type="SAM" id="MobiDB-lite"/>
    </source>
</evidence>
<organism evidence="2 3">
    <name type="scientific">Penicillium chermesinum</name>
    <dbReference type="NCBI Taxonomy" id="63820"/>
    <lineage>
        <taxon>Eukaryota</taxon>
        <taxon>Fungi</taxon>
        <taxon>Dikarya</taxon>
        <taxon>Ascomycota</taxon>
        <taxon>Pezizomycotina</taxon>
        <taxon>Eurotiomycetes</taxon>
        <taxon>Eurotiomycetidae</taxon>
        <taxon>Eurotiales</taxon>
        <taxon>Aspergillaceae</taxon>
        <taxon>Penicillium</taxon>
    </lineage>
</organism>
<keyword evidence="3" id="KW-1185">Reference proteome</keyword>
<name>A0A9W9P6X2_9EURO</name>
<dbReference type="EMBL" id="JAPQKS010000003">
    <property type="protein sequence ID" value="KAJ5238952.1"/>
    <property type="molecule type" value="Genomic_DNA"/>
</dbReference>